<dbReference type="FunFam" id="1.10.472.10:FF:000060">
    <property type="entry name" value="D6-type cyclin"/>
    <property type="match status" value="1"/>
</dbReference>
<dbReference type="SUPFAM" id="SSF47954">
    <property type="entry name" value="Cyclin-like"/>
    <property type="match status" value="2"/>
</dbReference>
<dbReference type="GO" id="GO:0051301">
    <property type="term" value="P:cell division"/>
    <property type="evidence" value="ECO:0007669"/>
    <property type="project" value="UniProtKB-KW"/>
</dbReference>
<comment type="subunit">
    <text evidence="2">Interacts with the CDC2 protein kinase to form a serine/threonine kinase holoenzyme complex also known as maturation promoting factor (MPF). The cyclin subunit imparts substrate specificity to the complex.</text>
</comment>
<evidence type="ECO:0000313" key="11">
    <source>
        <dbReference type="Proteomes" id="UP001159364"/>
    </source>
</evidence>
<protein>
    <recommendedName>
        <fullName evidence="6">B-like cyclin</fullName>
    </recommendedName>
</protein>
<evidence type="ECO:0000256" key="2">
    <source>
        <dbReference type="ARBA" id="ARBA00011177"/>
    </source>
</evidence>
<keyword evidence="4 7" id="KW-0195">Cyclin</keyword>
<dbReference type="SMART" id="SM00385">
    <property type="entry name" value="CYCLIN"/>
    <property type="match status" value="1"/>
</dbReference>
<proteinExistence type="inferred from homology"/>
<gene>
    <name evidence="10" type="ORF">K2173_004451</name>
</gene>
<dbReference type="FunFam" id="1.10.472.10:FF:000040">
    <property type="entry name" value="D6-type cyclin"/>
    <property type="match status" value="1"/>
</dbReference>
<dbReference type="CDD" id="cd20544">
    <property type="entry name" value="CYCLIN_AtCycD-like_rpt2"/>
    <property type="match status" value="1"/>
</dbReference>
<evidence type="ECO:0000259" key="8">
    <source>
        <dbReference type="SMART" id="SM00385"/>
    </source>
</evidence>
<comment type="similarity">
    <text evidence="1">Belongs to the cyclin family. Cyclin D subfamily.</text>
</comment>
<dbReference type="InterPro" id="IPR004367">
    <property type="entry name" value="Cyclin_C-dom"/>
</dbReference>
<name>A0AAV8T5Z1_9ROSI</name>
<dbReference type="InterPro" id="IPR013763">
    <property type="entry name" value="Cyclin-like_dom"/>
</dbReference>
<dbReference type="InterPro" id="IPR006671">
    <property type="entry name" value="Cyclin_N"/>
</dbReference>
<dbReference type="PANTHER" id="PTHR10177">
    <property type="entry name" value="CYCLINS"/>
    <property type="match status" value="1"/>
</dbReference>
<evidence type="ECO:0000256" key="5">
    <source>
        <dbReference type="ARBA" id="ARBA00023306"/>
    </source>
</evidence>
<feature type="domain" description="Cyclin-like" evidence="8">
    <location>
        <begin position="52"/>
        <end position="141"/>
    </location>
</feature>
<evidence type="ECO:0000313" key="10">
    <source>
        <dbReference type="EMBL" id="KAJ8761675.1"/>
    </source>
</evidence>
<evidence type="ECO:0000256" key="3">
    <source>
        <dbReference type="ARBA" id="ARBA00022618"/>
    </source>
</evidence>
<dbReference type="Pfam" id="PF00134">
    <property type="entry name" value="Cyclin_N"/>
    <property type="match status" value="1"/>
</dbReference>
<reference evidence="10 11" key="1">
    <citation type="submission" date="2021-09" db="EMBL/GenBank/DDBJ databases">
        <title>Genomic insights and catalytic innovation underlie evolution of tropane alkaloids biosynthesis.</title>
        <authorList>
            <person name="Wang Y.-J."/>
            <person name="Tian T."/>
            <person name="Huang J.-P."/>
            <person name="Huang S.-X."/>
        </authorList>
    </citation>
    <scope>NUCLEOTIDE SEQUENCE [LARGE SCALE GENOMIC DNA]</scope>
    <source>
        <strain evidence="10">KIB-2018</strain>
        <tissue evidence="10">Leaf</tissue>
    </source>
</reference>
<dbReference type="InterPro" id="IPR039361">
    <property type="entry name" value="Cyclin"/>
</dbReference>
<feature type="domain" description="Cyclin C-terminal" evidence="9">
    <location>
        <begin position="150"/>
        <end position="284"/>
    </location>
</feature>
<dbReference type="AlphaFoldDB" id="A0AAV8T5Z1"/>
<dbReference type="Pfam" id="PF02984">
    <property type="entry name" value="Cyclin_C"/>
    <property type="match status" value="1"/>
</dbReference>
<keyword evidence="11" id="KW-1185">Reference proteome</keyword>
<sequence>MDFDLENPLTSSIEIQSDSITGLFDSESDYMPSRSFLQCLEASAFYHSFRQDAISTLFHARSSRNYDHFVLYLAINYMDRFISRQEIPQEKPWVPQLLVIACLSLAAKMKNKHFLISDFQKEEGFIFDAQTISRMELVILDALNWRMRSITPFSFMSFFISLFEIKDPPLTQILKDRAAEIVFVANNEMKLLEFKPSIIVASALLVASHELFPLQFPSFKCSIFSYEHVNKDKLLQCFNAVQEMVGLEWYQDITSSSISPLSVLDRHCRKSKSETTNTTTFSSAELPQERAIKRRRIDGYN</sequence>
<dbReference type="Proteomes" id="UP001159364">
    <property type="component" value="Linkage Group LG06"/>
</dbReference>
<organism evidence="10 11">
    <name type="scientific">Erythroxylum novogranatense</name>
    <dbReference type="NCBI Taxonomy" id="1862640"/>
    <lineage>
        <taxon>Eukaryota</taxon>
        <taxon>Viridiplantae</taxon>
        <taxon>Streptophyta</taxon>
        <taxon>Embryophyta</taxon>
        <taxon>Tracheophyta</taxon>
        <taxon>Spermatophyta</taxon>
        <taxon>Magnoliopsida</taxon>
        <taxon>eudicotyledons</taxon>
        <taxon>Gunneridae</taxon>
        <taxon>Pentapetalae</taxon>
        <taxon>rosids</taxon>
        <taxon>fabids</taxon>
        <taxon>Malpighiales</taxon>
        <taxon>Erythroxylaceae</taxon>
        <taxon>Erythroxylum</taxon>
    </lineage>
</organism>
<comment type="caution">
    <text evidence="10">The sequence shown here is derived from an EMBL/GenBank/DDBJ whole genome shotgun (WGS) entry which is preliminary data.</text>
</comment>
<evidence type="ECO:0000256" key="6">
    <source>
        <dbReference type="ARBA" id="ARBA00032263"/>
    </source>
</evidence>
<dbReference type="Gene3D" id="1.10.472.10">
    <property type="entry name" value="Cyclin-like"/>
    <property type="match status" value="2"/>
</dbReference>
<evidence type="ECO:0000256" key="4">
    <source>
        <dbReference type="ARBA" id="ARBA00023127"/>
    </source>
</evidence>
<keyword evidence="3" id="KW-0132">Cell division</keyword>
<dbReference type="EMBL" id="JAIWQS010000006">
    <property type="protein sequence ID" value="KAJ8761675.1"/>
    <property type="molecule type" value="Genomic_DNA"/>
</dbReference>
<dbReference type="SMART" id="SM01332">
    <property type="entry name" value="Cyclin_C"/>
    <property type="match status" value="1"/>
</dbReference>
<dbReference type="InterPro" id="IPR036915">
    <property type="entry name" value="Cyclin-like_sf"/>
</dbReference>
<evidence type="ECO:0000259" key="9">
    <source>
        <dbReference type="SMART" id="SM01332"/>
    </source>
</evidence>
<keyword evidence="5" id="KW-0131">Cell cycle</keyword>
<evidence type="ECO:0000256" key="1">
    <source>
        <dbReference type="ARBA" id="ARBA00009065"/>
    </source>
</evidence>
<evidence type="ECO:0000256" key="7">
    <source>
        <dbReference type="RuleBase" id="RU000383"/>
    </source>
</evidence>
<accession>A0AAV8T5Z1</accession>